<organism evidence="2">
    <name type="scientific">marine sediment metagenome</name>
    <dbReference type="NCBI Taxonomy" id="412755"/>
    <lineage>
        <taxon>unclassified sequences</taxon>
        <taxon>metagenomes</taxon>
        <taxon>ecological metagenomes</taxon>
    </lineage>
</organism>
<proteinExistence type="predicted"/>
<feature type="domain" description="Helix-turn-helix" evidence="1">
    <location>
        <begin position="2"/>
        <end position="41"/>
    </location>
</feature>
<evidence type="ECO:0000259" key="1">
    <source>
        <dbReference type="Pfam" id="PF12728"/>
    </source>
</evidence>
<dbReference type="AlphaFoldDB" id="X1NUS0"/>
<dbReference type="SUPFAM" id="SSF46955">
    <property type="entry name" value="Putative DNA-binding domain"/>
    <property type="match status" value="1"/>
</dbReference>
<comment type="caution">
    <text evidence="2">The sequence shown here is derived from an EMBL/GenBank/DDBJ whole genome shotgun (WGS) entry which is preliminary data.</text>
</comment>
<gene>
    <name evidence="2" type="ORF">S06H3_62270</name>
</gene>
<evidence type="ECO:0000313" key="2">
    <source>
        <dbReference type="EMBL" id="GAI47363.1"/>
    </source>
</evidence>
<dbReference type="InterPro" id="IPR009061">
    <property type="entry name" value="DNA-bd_dom_put_sf"/>
</dbReference>
<reference evidence="2" key="1">
    <citation type="journal article" date="2014" name="Front. Microbiol.">
        <title>High frequency of phylogenetically diverse reductive dehalogenase-homologous genes in deep subseafloor sedimentary metagenomes.</title>
        <authorList>
            <person name="Kawai M."/>
            <person name="Futagami T."/>
            <person name="Toyoda A."/>
            <person name="Takaki Y."/>
            <person name="Nishi S."/>
            <person name="Hori S."/>
            <person name="Arai W."/>
            <person name="Tsubouchi T."/>
            <person name="Morono Y."/>
            <person name="Uchiyama I."/>
            <person name="Ito T."/>
            <person name="Fujiyama A."/>
            <person name="Inagaki F."/>
            <person name="Takami H."/>
        </authorList>
    </citation>
    <scope>NUCLEOTIDE SEQUENCE</scope>
    <source>
        <strain evidence="2">Expedition CK06-06</strain>
    </source>
</reference>
<feature type="non-terminal residue" evidence="2">
    <location>
        <position position="1"/>
    </location>
</feature>
<dbReference type="InterPro" id="IPR041657">
    <property type="entry name" value="HTH_17"/>
</dbReference>
<dbReference type="Pfam" id="PF12728">
    <property type="entry name" value="HTH_17"/>
    <property type="match status" value="1"/>
</dbReference>
<name>X1NUS0_9ZZZZ</name>
<accession>X1NUS0</accession>
<sequence>FNIHPNTVRRWEKKGLLKSYAIGLRHSLRFRQEDILDFLDKSKNEFPAQHFGDKRDEGRFRGG</sequence>
<dbReference type="EMBL" id="BARV01041011">
    <property type="protein sequence ID" value="GAI47363.1"/>
    <property type="molecule type" value="Genomic_DNA"/>
</dbReference>
<protein>
    <recommendedName>
        <fullName evidence="1">Helix-turn-helix domain-containing protein</fullName>
    </recommendedName>
</protein>